<protein>
    <submittedName>
        <fullName evidence="1">Uncharacterized protein</fullName>
    </submittedName>
</protein>
<name>A0AAV1RTB7_9ROSI</name>
<accession>A0AAV1RTB7</accession>
<sequence>MYRQVYCICQSHVHVVPDAISWSLGKMGFAHTLLLSAEGFNKPPSYNALVINGGLL</sequence>
<gene>
    <name evidence="1" type="ORF">DCAF_LOCUS14600</name>
</gene>
<reference evidence="1 2" key="1">
    <citation type="submission" date="2024-01" db="EMBL/GenBank/DDBJ databases">
        <authorList>
            <person name="Waweru B."/>
        </authorList>
    </citation>
    <scope>NUCLEOTIDE SEQUENCE [LARGE SCALE GENOMIC DNA]</scope>
</reference>
<dbReference type="EMBL" id="CAWUPB010001158">
    <property type="protein sequence ID" value="CAK7339547.1"/>
    <property type="molecule type" value="Genomic_DNA"/>
</dbReference>
<keyword evidence="2" id="KW-1185">Reference proteome</keyword>
<dbReference type="AlphaFoldDB" id="A0AAV1RTB7"/>
<proteinExistence type="predicted"/>
<evidence type="ECO:0000313" key="2">
    <source>
        <dbReference type="Proteomes" id="UP001314170"/>
    </source>
</evidence>
<dbReference type="Proteomes" id="UP001314170">
    <property type="component" value="Unassembled WGS sequence"/>
</dbReference>
<evidence type="ECO:0000313" key="1">
    <source>
        <dbReference type="EMBL" id="CAK7339547.1"/>
    </source>
</evidence>
<comment type="caution">
    <text evidence="1">The sequence shown here is derived from an EMBL/GenBank/DDBJ whole genome shotgun (WGS) entry which is preliminary data.</text>
</comment>
<organism evidence="1 2">
    <name type="scientific">Dovyalis caffra</name>
    <dbReference type="NCBI Taxonomy" id="77055"/>
    <lineage>
        <taxon>Eukaryota</taxon>
        <taxon>Viridiplantae</taxon>
        <taxon>Streptophyta</taxon>
        <taxon>Embryophyta</taxon>
        <taxon>Tracheophyta</taxon>
        <taxon>Spermatophyta</taxon>
        <taxon>Magnoliopsida</taxon>
        <taxon>eudicotyledons</taxon>
        <taxon>Gunneridae</taxon>
        <taxon>Pentapetalae</taxon>
        <taxon>rosids</taxon>
        <taxon>fabids</taxon>
        <taxon>Malpighiales</taxon>
        <taxon>Salicaceae</taxon>
        <taxon>Flacourtieae</taxon>
        <taxon>Dovyalis</taxon>
    </lineage>
</organism>